<feature type="region of interest" description="Disordered" evidence="1">
    <location>
        <begin position="46"/>
        <end position="69"/>
    </location>
</feature>
<comment type="caution">
    <text evidence="2">The sequence shown here is derived from an EMBL/GenBank/DDBJ whole genome shotgun (WGS) entry which is preliminary data.</text>
</comment>
<organism evidence="2 3">
    <name type="scientific">Oryzias melastigma</name>
    <name type="common">Marine medaka</name>
    <dbReference type="NCBI Taxonomy" id="30732"/>
    <lineage>
        <taxon>Eukaryota</taxon>
        <taxon>Metazoa</taxon>
        <taxon>Chordata</taxon>
        <taxon>Craniata</taxon>
        <taxon>Vertebrata</taxon>
        <taxon>Euteleostomi</taxon>
        <taxon>Actinopterygii</taxon>
        <taxon>Neopterygii</taxon>
        <taxon>Teleostei</taxon>
        <taxon>Neoteleostei</taxon>
        <taxon>Acanthomorphata</taxon>
        <taxon>Ovalentaria</taxon>
        <taxon>Atherinomorphae</taxon>
        <taxon>Beloniformes</taxon>
        <taxon>Adrianichthyidae</taxon>
        <taxon>Oryziinae</taxon>
        <taxon>Oryzias</taxon>
    </lineage>
</organism>
<reference evidence="2" key="1">
    <citation type="journal article" name="BMC Genomics">
        <title>Long-read sequencing and de novo genome assembly of marine medaka (Oryzias melastigma).</title>
        <authorList>
            <person name="Liang P."/>
            <person name="Saqib H.S.A."/>
            <person name="Ni X."/>
            <person name="Shen Y."/>
        </authorList>
    </citation>
    <scope>NUCLEOTIDE SEQUENCE</scope>
    <source>
        <strain evidence="2">Bigg-433</strain>
    </source>
</reference>
<accession>A0A834BK84</accession>
<evidence type="ECO:0000313" key="2">
    <source>
        <dbReference type="EMBL" id="KAF6715267.1"/>
    </source>
</evidence>
<sequence length="69" mass="7004">MEAVMNSNQLILLPHYSENLSALQGGGGGGGGVTVLLIYNDEAAAPQSSGSGAELDMTRLGLKPSDDIT</sequence>
<dbReference type="EMBL" id="WKFB01001116">
    <property type="protein sequence ID" value="KAF6715267.1"/>
    <property type="molecule type" value="Genomic_DNA"/>
</dbReference>
<evidence type="ECO:0000256" key="1">
    <source>
        <dbReference type="SAM" id="MobiDB-lite"/>
    </source>
</evidence>
<gene>
    <name evidence="2" type="ORF">FQA47_000157</name>
</gene>
<dbReference type="Proteomes" id="UP000646548">
    <property type="component" value="Unassembled WGS sequence"/>
</dbReference>
<dbReference type="AlphaFoldDB" id="A0A834BK84"/>
<proteinExistence type="predicted"/>
<protein>
    <submittedName>
        <fullName evidence="2">Uncharacterized protein</fullName>
    </submittedName>
</protein>
<name>A0A834BK84_ORYME</name>
<evidence type="ECO:0000313" key="3">
    <source>
        <dbReference type="Proteomes" id="UP000646548"/>
    </source>
</evidence>